<name>A0ACD5V1Y2_AVESA</name>
<evidence type="ECO:0000313" key="2">
    <source>
        <dbReference type="Proteomes" id="UP001732700"/>
    </source>
</evidence>
<keyword evidence="2" id="KW-1185">Reference proteome</keyword>
<dbReference type="EnsemblPlants" id="AVESA.00010b.r2.2DG0365940.1">
    <property type="protein sequence ID" value="AVESA.00010b.r2.2DG0365940.1.CDS"/>
    <property type="gene ID" value="AVESA.00010b.r2.2DG0365940"/>
</dbReference>
<accession>A0ACD5V1Y2</accession>
<dbReference type="Proteomes" id="UP001732700">
    <property type="component" value="Chromosome 2D"/>
</dbReference>
<protein>
    <submittedName>
        <fullName evidence="1">Uncharacterized protein</fullName>
    </submittedName>
</protein>
<evidence type="ECO:0000313" key="1">
    <source>
        <dbReference type="EnsemblPlants" id="AVESA.00010b.r2.2DG0365940.1.CDS"/>
    </source>
</evidence>
<proteinExistence type="predicted"/>
<sequence>MEKTERRYFQIIRIWDLLSQQNVARTIQRLENLFSMYTNDYLGHCRRVQTQGKLEVPMVWDVEHDIIRYNKDFKVDAQEEHDIVGTPYAMENSKVSESFLLMKFYSLSSGVAKHLLTATDGSEIDIPFELTDEEHVIIRFPLTSFILGRSGTGKTTVLTMKLIQKEQQSLIASQGLNLDGADLCGADDKNTMPLKNGGESFVKQVFITVSPKLCSAIKNHICKLKRFGSGDVSDQPSILHMHDIMDDLEEFTEIPDNFCDLPHEHYPLTVTYRKFLMMLDGTCRTSFFDAFYCDMKSSIERGHSKSRAVQTFIELKEVTYEKFATFYWPRFNADLTKKFDASTVFTEIISHIKGVYQASRPYSGKLGRTDYVMLSDKRFSSLNSEKRERIYDIYLEYESMKCTSREFDLSDFVNSLHSSLVSEGYNGDMVDFVYIDEVQDLTMTQIALLKYVCRNIKEGFLFAGDTAQTIARGIDFRFEDIRSLFYTAFLAENEVLNQGLKHGKKIHLSDMFQLSQNFRTHCGILRMAQSIMSLLYFFPSSVDKLNPETGLVYGEAPVLLESDNDENAIMTIFGESKHKHGNLHGFGAEQVILVRDDATKKQIIDLVGKQALVLTIVECKGLEFQDVLLYNFFGSSPLRNKWRVLYGYMEDKDIIAHSEEISYPGFDRSKHFLLCSELKQLYVAITRTRQRLWICENTDDYCQPMFDYWKKLCLVEVRLLDSSLIQAMQSGSSSDDWRLRGTKKDARIVAQFLRSALPWLEQTGYHAQLLQEVRQICSALEEHSARTDKRASTTLQRIYSSWLNGEEKLQAIISFLRSQKASIKEGDRSNGAAAAVQLHADGGDKRAEYSDDEDDNGEAAGAVSTSTKTARKQKSKKKPKKAKGRGRK</sequence>
<reference evidence="1" key="1">
    <citation type="submission" date="2021-05" db="EMBL/GenBank/DDBJ databases">
        <authorList>
            <person name="Scholz U."/>
            <person name="Mascher M."/>
            <person name="Fiebig A."/>
        </authorList>
    </citation>
    <scope>NUCLEOTIDE SEQUENCE [LARGE SCALE GENOMIC DNA]</scope>
</reference>
<organism evidence="1 2">
    <name type="scientific">Avena sativa</name>
    <name type="common">Oat</name>
    <dbReference type="NCBI Taxonomy" id="4498"/>
    <lineage>
        <taxon>Eukaryota</taxon>
        <taxon>Viridiplantae</taxon>
        <taxon>Streptophyta</taxon>
        <taxon>Embryophyta</taxon>
        <taxon>Tracheophyta</taxon>
        <taxon>Spermatophyta</taxon>
        <taxon>Magnoliopsida</taxon>
        <taxon>Liliopsida</taxon>
        <taxon>Poales</taxon>
        <taxon>Poaceae</taxon>
        <taxon>BOP clade</taxon>
        <taxon>Pooideae</taxon>
        <taxon>Poodae</taxon>
        <taxon>Poeae</taxon>
        <taxon>Poeae Chloroplast Group 1 (Aveneae type)</taxon>
        <taxon>Aveninae</taxon>
        <taxon>Avena</taxon>
    </lineage>
</organism>
<reference evidence="1" key="2">
    <citation type="submission" date="2025-09" db="UniProtKB">
        <authorList>
            <consortium name="EnsemblPlants"/>
        </authorList>
    </citation>
    <scope>IDENTIFICATION</scope>
</reference>